<dbReference type="InterPro" id="IPR037930">
    <property type="entry name" value="Tom40"/>
</dbReference>
<dbReference type="AlphaFoldDB" id="A0A2V3IKE9"/>
<dbReference type="InterPro" id="IPR027246">
    <property type="entry name" value="Porin_Euk/Tom40"/>
</dbReference>
<comment type="similarity">
    <text evidence="2">Belongs to the Tom40 family.</text>
</comment>
<evidence type="ECO:0000256" key="4">
    <source>
        <dbReference type="ARBA" id="ARBA00022452"/>
    </source>
</evidence>
<dbReference type="GO" id="GO:0030150">
    <property type="term" value="P:protein import into mitochondrial matrix"/>
    <property type="evidence" value="ECO:0007669"/>
    <property type="project" value="InterPro"/>
</dbReference>
<organism evidence="11 12">
    <name type="scientific">Gracilariopsis chorda</name>
    <dbReference type="NCBI Taxonomy" id="448386"/>
    <lineage>
        <taxon>Eukaryota</taxon>
        <taxon>Rhodophyta</taxon>
        <taxon>Florideophyceae</taxon>
        <taxon>Rhodymeniophycidae</taxon>
        <taxon>Gracilariales</taxon>
        <taxon>Gracilariaceae</taxon>
        <taxon>Gracilariopsis</taxon>
    </lineage>
</organism>
<evidence type="ECO:0000256" key="5">
    <source>
        <dbReference type="ARBA" id="ARBA00022692"/>
    </source>
</evidence>
<dbReference type="Pfam" id="PF01459">
    <property type="entry name" value="Porin_3"/>
    <property type="match status" value="1"/>
</dbReference>
<keyword evidence="8" id="KW-0496">Mitochondrion</keyword>
<evidence type="ECO:0000256" key="6">
    <source>
        <dbReference type="ARBA" id="ARBA00022787"/>
    </source>
</evidence>
<dbReference type="STRING" id="448386.A0A2V3IKE9"/>
<keyword evidence="12" id="KW-1185">Reference proteome</keyword>
<proteinExistence type="inferred from homology"/>
<evidence type="ECO:0000256" key="7">
    <source>
        <dbReference type="ARBA" id="ARBA00022927"/>
    </source>
</evidence>
<dbReference type="OrthoDB" id="19656at2759"/>
<evidence type="ECO:0000256" key="10">
    <source>
        <dbReference type="SAM" id="MobiDB-lite"/>
    </source>
</evidence>
<evidence type="ECO:0000256" key="8">
    <source>
        <dbReference type="ARBA" id="ARBA00023128"/>
    </source>
</evidence>
<keyword evidence="7" id="KW-0653">Protein transport</keyword>
<comment type="subcellular location">
    <subcellularLocation>
        <location evidence="1">Mitochondrion outer membrane</location>
        <topology evidence="1">Multi-pass membrane protein</topology>
    </subcellularLocation>
</comment>
<feature type="compositionally biased region" description="Low complexity" evidence="10">
    <location>
        <begin position="11"/>
        <end position="28"/>
    </location>
</feature>
<dbReference type="GO" id="GO:0005741">
    <property type="term" value="C:mitochondrial outer membrane"/>
    <property type="evidence" value="ECO:0007669"/>
    <property type="project" value="UniProtKB-SubCell"/>
</dbReference>
<feature type="compositionally biased region" description="Polar residues" evidence="10">
    <location>
        <begin position="31"/>
        <end position="58"/>
    </location>
</feature>
<dbReference type="InterPro" id="IPR023614">
    <property type="entry name" value="Porin_dom_sf"/>
</dbReference>
<protein>
    <submittedName>
        <fullName evidence="11">Mitochondrial import receptor subunit TOM40-1</fullName>
    </submittedName>
</protein>
<evidence type="ECO:0000313" key="11">
    <source>
        <dbReference type="EMBL" id="PXF41600.1"/>
    </source>
</evidence>
<evidence type="ECO:0000256" key="1">
    <source>
        <dbReference type="ARBA" id="ARBA00004374"/>
    </source>
</evidence>
<keyword evidence="5" id="KW-0812">Transmembrane</keyword>
<name>A0A2V3IKE9_9FLOR</name>
<feature type="region of interest" description="Disordered" evidence="10">
    <location>
        <begin position="1"/>
        <end position="71"/>
    </location>
</feature>
<comment type="caution">
    <text evidence="11">The sequence shown here is derived from an EMBL/GenBank/DDBJ whole genome shotgun (WGS) entry which is preliminary data.</text>
</comment>
<dbReference type="Proteomes" id="UP000247409">
    <property type="component" value="Unassembled WGS sequence"/>
</dbReference>
<keyword evidence="9" id="KW-0472">Membrane</keyword>
<gene>
    <name evidence="11" type="ORF">BWQ96_08687</name>
</gene>
<dbReference type="CDD" id="cd07305">
    <property type="entry name" value="Porin3_Tom40"/>
    <property type="match status" value="1"/>
</dbReference>
<dbReference type="Gene3D" id="2.40.160.10">
    <property type="entry name" value="Porin"/>
    <property type="match status" value="1"/>
</dbReference>
<evidence type="ECO:0000256" key="2">
    <source>
        <dbReference type="ARBA" id="ARBA00010510"/>
    </source>
</evidence>
<keyword evidence="11" id="KW-0675">Receptor</keyword>
<evidence type="ECO:0000256" key="9">
    <source>
        <dbReference type="ARBA" id="ARBA00023136"/>
    </source>
</evidence>
<dbReference type="PANTHER" id="PTHR10802">
    <property type="entry name" value="MITOCHONDRIAL IMPORT RECEPTOR SUBUNIT TOM40"/>
    <property type="match status" value="1"/>
</dbReference>
<keyword evidence="4" id="KW-1134">Transmembrane beta strand</keyword>
<reference evidence="11 12" key="1">
    <citation type="journal article" date="2018" name="Mol. Biol. Evol.">
        <title>Analysis of the draft genome of the red seaweed Gracilariopsis chorda provides insights into genome size evolution in Rhodophyta.</title>
        <authorList>
            <person name="Lee J."/>
            <person name="Yang E.C."/>
            <person name="Graf L."/>
            <person name="Yang J.H."/>
            <person name="Qiu H."/>
            <person name="Zel Zion U."/>
            <person name="Chan C.X."/>
            <person name="Stephens T.G."/>
            <person name="Weber A.P.M."/>
            <person name="Boo G.H."/>
            <person name="Boo S.M."/>
            <person name="Kim K.M."/>
            <person name="Shin Y."/>
            <person name="Jung M."/>
            <person name="Lee S.J."/>
            <person name="Yim H.S."/>
            <person name="Lee J.H."/>
            <person name="Bhattacharya D."/>
            <person name="Yoon H.S."/>
        </authorList>
    </citation>
    <scope>NUCLEOTIDE SEQUENCE [LARGE SCALE GENOMIC DNA]</scope>
    <source>
        <strain evidence="11 12">SKKU-2015</strain>
        <tissue evidence="11">Whole body</tissue>
    </source>
</reference>
<dbReference type="GO" id="GO:0008320">
    <property type="term" value="F:protein transmembrane transporter activity"/>
    <property type="evidence" value="ECO:0007669"/>
    <property type="project" value="InterPro"/>
</dbReference>
<sequence length="346" mass="36940">MGTTFSRAEAEASPAASVAASAVASAEAGSKPSNPASTAPLTPFTSRILSNGKSSSPKKNAPSGPWWRTFERSELPNPGGYEEITQEAIMILRPNLIEGMQFNFTAPISNTFALGSSVEMGAKDSPGVFAFNANYFTNRIVMMSRTTPSDGRVNGRIFINHTPALTSKIIADVGLEPDSSKGSWDLDYRGSDYSGQLKFANGMVAVSYLQSVAPWLALGGEGFYQHKSCFSAITLAGKYFTKDDTASVSLSSFGPIVANYVHRVNPKVSFATEIFVDARTRDSHLTLGYRFDLKSATVIGHVDSTGRVAATLEEKINPALSLTLSGELDHSKEDYKFGFGVNIGGG</sequence>
<evidence type="ECO:0000256" key="3">
    <source>
        <dbReference type="ARBA" id="ARBA00022448"/>
    </source>
</evidence>
<dbReference type="EMBL" id="NBIV01000207">
    <property type="protein sequence ID" value="PXF41600.1"/>
    <property type="molecule type" value="Genomic_DNA"/>
</dbReference>
<accession>A0A2V3IKE9</accession>
<evidence type="ECO:0000313" key="12">
    <source>
        <dbReference type="Proteomes" id="UP000247409"/>
    </source>
</evidence>
<keyword evidence="3" id="KW-0813">Transport</keyword>
<keyword evidence="6" id="KW-1000">Mitochondrion outer membrane</keyword>